<organism evidence="6 7">
    <name type="scientific">Chitinophaga agri</name>
    <dbReference type="NCBI Taxonomy" id="2703787"/>
    <lineage>
        <taxon>Bacteria</taxon>
        <taxon>Pseudomonadati</taxon>
        <taxon>Bacteroidota</taxon>
        <taxon>Chitinophagia</taxon>
        <taxon>Chitinophagales</taxon>
        <taxon>Chitinophagaceae</taxon>
        <taxon>Chitinophaga</taxon>
    </lineage>
</organism>
<dbReference type="GO" id="GO:0030313">
    <property type="term" value="C:cell envelope"/>
    <property type="evidence" value="ECO:0007669"/>
    <property type="project" value="UniProtKB-SubCell"/>
</dbReference>
<keyword evidence="3" id="KW-1015">Disulfide bond</keyword>
<accession>A0A6B9ZPY2</accession>
<keyword evidence="4" id="KW-0676">Redox-active center</keyword>
<dbReference type="KEGG" id="chih:GWR21_29315"/>
<dbReference type="Proteomes" id="UP000476411">
    <property type="component" value="Chromosome"/>
</dbReference>
<dbReference type="SUPFAM" id="SSF52833">
    <property type="entry name" value="Thioredoxin-like"/>
    <property type="match status" value="1"/>
</dbReference>
<evidence type="ECO:0000313" key="6">
    <source>
        <dbReference type="EMBL" id="QHS63534.1"/>
    </source>
</evidence>
<evidence type="ECO:0000259" key="5">
    <source>
        <dbReference type="PROSITE" id="PS51352"/>
    </source>
</evidence>
<keyword evidence="7" id="KW-1185">Reference proteome</keyword>
<proteinExistence type="predicted"/>
<dbReference type="InterPro" id="IPR000866">
    <property type="entry name" value="AhpC/TSA"/>
</dbReference>
<feature type="domain" description="Thioredoxin" evidence="5">
    <location>
        <begin position="327"/>
        <end position="467"/>
    </location>
</feature>
<dbReference type="GO" id="GO:0017004">
    <property type="term" value="P:cytochrome complex assembly"/>
    <property type="evidence" value="ECO:0007669"/>
    <property type="project" value="UniProtKB-KW"/>
</dbReference>
<dbReference type="Pfam" id="PF00578">
    <property type="entry name" value="AhpC-TSA"/>
    <property type="match status" value="1"/>
</dbReference>
<dbReference type="InterPro" id="IPR013766">
    <property type="entry name" value="Thioredoxin_domain"/>
</dbReference>
<name>A0A6B9ZPY2_9BACT</name>
<dbReference type="PANTHER" id="PTHR42852:SF6">
    <property type="entry name" value="THIOL:DISULFIDE INTERCHANGE PROTEIN DSBE"/>
    <property type="match status" value="1"/>
</dbReference>
<dbReference type="AlphaFoldDB" id="A0A6B9ZPY2"/>
<dbReference type="GO" id="GO:0016209">
    <property type="term" value="F:antioxidant activity"/>
    <property type="evidence" value="ECO:0007669"/>
    <property type="project" value="InterPro"/>
</dbReference>
<sequence length="467" mass="52750">MTKLIFWLIGFCVYTLPAVLLPGAALHGQQITFISSSGPKVVKLFYAPFLPANQLKSEPLTVTSRETMSLQLEHPVMATLYVDLLKPFTLYIRPEDSLTIEFDESGPVFTGPALYYETKAKQLGYMSASSRTFQLPETMSEKRIFTLVDSFQRVETAYLQQWKHRLPSDFYSREITLIAMQATTAKFIAANKKGLDFSALLKLDSTLRIPMKLPDSADLNYQADFYMYLSFYYFKKSADNDKESYTARLGKALKAMQTDGYTENTLENFLAFWYSFMIPTIGNHSALAEYTVFWQQIVPKVKDMANAVLVQGMLNEKANELNGAAVLKSGSEVPDIAFSDLDGGRVSLSDFKGKWIYLDFWATWCIPCRRDMALKKELGLDKLSDDLLLVNVCAESKHDEWLTAVKKFSPVGVNLYSDLSEKNKLISAYSIKGFPHYVIIGPDGKVAENTALPPSQIIDYLRKKIGR</sequence>
<gene>
    <name evidence="6" type="ORF">GWR21_29315</name>
</gene>
<evidence type="ECO:0000256" key="4">
    <source>
        <dbReference type="ARBA" id="ARBA00023284"/>
    </source>
</evidence>
<reference evidence="6 7" key="1">
    <citation type="submission" date="2020-01" db="EMBL/GenBank/DDBJ databases">
        <title>Complete genome sequence of Chitinophaga sp. H33E-04 isolated from quinoa roots.</title>
        <authorList>
            <person name="Weon H.-Y."/>
            <person name="Lee S.A."/>
        </authorList>
    </citation>
    <scope>NUCLEOTIDE SEQUENCE [LARGE SCALE GENOMIC DNA]</scope>
    <source>
        <strain evidence="6 7">H33E-04</strain>
    </source>
</reference>
<evidence type="ECO:0000256" key="2">
    <source>
        <dbReference type="ARBA" id="ARBA00022748"/>
    </source>
</evidence>
<dbReference type="InterPro" id="IPR036249">
    <property type="entry name" value="Thioredoxin-like_sf"/>
</dbReference>
<dbReference type="CDD" id="cd02966">
    <property type="entry name" value="TlpA_like_family"/>
    <property type="match status" value="1"/>
</dbReference>
<dbReference type="PROSITE" id="PS51352">
    <property type="entry name" value="THIOREDOXIN_2"/>
    <property type="match status" value="1"/>
</dbReference>
<dbReference type="RefSeq" id="WP_162335250.1">
    <property type="nucleotide sequence ID" value="NZ_CP048113.1"/>
</dbReference>
<dbReference type="Gene3D" id="3.40.30.10">
    <property type="entry name" value="Glutaredoxin"/>
    <property type="match status" value="1"/>
</dbReference>
<keyword evidence="2" id="KW-0201">Cytochrome c-type biogenesis</keyword>
<dbReference type="GO" id="GO:0016491">
    <property type="term" value="F:oxidoreductase activity"/>
    <property type="evidence" value="ECO:0007669"/>
    <property type="project" value="InterPro"/>
</dbReference>
<dbReference type="InterPro" id="IPR050553">
    <property type="entry name" value="Thioredoxin_ResA/DsbE_sf"/>
</dbReference>
<evidence type="ECO:0000256" key="1">
    <source>
        <dbReference type="ARBA" id="ARBA00004196"/>
    </source>
</evidence>
<dbReference type="PANTHER" id="PTHR42852">
    <property type="entry name" value="THIOL:DISULFIDE INTERCHANGE PROTEIN DSBE"/>
    <property type="match status" value="1"/>
</dbReference>
<comment type="subcellular location">
    <subcellularLocation>
        <location evidence="1">Cell envelope</location>
    </subcellularLocation>
</comment>
<evidence type="ECO:0000313" key="7">
    <source>
        <dbReference type="Proteomes" id="UP000476411"/>
    </source>
</evidence>
<protein>
    <submittedName>
        <fullName evidence="6">TlpA family protein disulfide reductase</fullName>
    </submittedName>
</protein>
<dbReference type="EMBL" id="CP048113">
    <property type="protein sequence ID" value="QHS63534.1"/>
    <property type="molecule type" value="Genomic_DNA"/>
</dbReference>
<evidence type="ECO:0000256" key="3">
    <source>
        <dbReference type="ARBA" id="ARBA00023157"/>
    </source>
</evidence>